<dbReference type="InterPro" id="IPR013762">
    <property type="entry name" value="Integrase-like_cat_sf"/>
</dbReference>
<dbReference type="InterPro" id="IPR010998">
    <property type="entry name" value="Integrase_recombinase_N"/>
</dbReference>
<comment type="caution">
    <text evidence="5">The sequence shown here is derived from an EMBL/GenBank/DDBJ whole genome shotgun (WGS) entry which is preliminary data.</text>
</comment>
<dbReference type="Pfam" id="PF00589">
    <property type="entry name" value="Phage_integrase"/>
    <property type="match status" value="1"/>
</dbReference>
<dbReference type="InterPro" id="IPR011010">
    <property type="entry name" value="DNA_brk_join_enz"/>
</dbReference>
<dbReference type="Gene3D" id="1.10.150.130">
    <property type="match status" value="1"/>
</dbReference>
<dbReference type="GO" id="GO:0006310">
    <property type="term" value="P:DNA recombination"/>
    <property type="evidence" value="ECO:0007669"/>
    <property type="project" value="UniProtKB-KW"/>
</dbReference>
<keyword evidence="3" id="KW-0233">DNA recombination</keyword>
<keyword evidence="2" id="KW-0238">DNA-binding</keyword>
<gene>
    <name evidence="5" type="ORF">LCGC14_2184370</name>
</gene>
<protein>
    <recommendedName>
        <fullName evidence="4">Tyr recombinase domain-containing protein</fullName>
    </recommendedName>
</protein>
<reference evidence="5" key="1">
    <citation type="journal article" date="2015" name="Nature">
        <title>Complex archaea that bridge the gap between prokaryotes and eukaryotes.</title>
        <authorList>
            <person name="Spang A."/>
            <person name="Saw J.H."/>
            <person name="Jorgensen S.L."/>
            <person name="Zaremba-Niedzwiedzka K."/>
            <person name="Martijn J."/>
            <person name="Lind A.E."/>
            <person name="van Eijk R."/>
            <person name="Schleper C."/>
            <person name="Guy L."/>
            <person name="Ettema T.J."/>
        </authorList>
    </citation>
    <scope>NUCLEOTIDE SEQUENCE</scope>
</reference>
<evidence type="ECO:0000259" key="4">
    <source>
        <dbReference type="PROSITE" id="PS51898"/>
    </source>
</evidence>
<evidence type="ECO:0000256" key="3">
    <source>
        <dbReference type="ARBA" id="ARBA00023172"/>
    </source>
</evidence>
<evidence type="ECO:0000313" key="5">
    <source>
        <dbReference type="EMBL" id="KKL62522.1"/>
    </source>
</evidence>
<dbReference type="InterPro" id="IPR050090">
    <property type="entry name" value="Tyrosine_recombinase_XerCD"/>
</dbReference>
<name>A0A0F9GH50_9ZZZZ</name>
<dbReference type="InterPro" id="IPR002104">
    <property type="entry name" value="Integrase_catalytic"/>
</dbReference>
<dbReference type="PANTHER" id="PTHR30349">
    <property type="entry name" value="PHAGE INTEGRASE-RELATED"/>
    <property type="match status" value="1"/>
</dbReference>
<dbReference type="EMBL" id="LAZR01028463">
    <property type="protein sequence ID" value="KKL62522.1"/>
    <property type="molecule type" value="Genomic_DNA"/>
</dbReference>
<dbReference type="GO" id="GO:0003677">
    <property type="term" value="F:DNA binding"/>
    <property type="evidence" value="ECO:0007669"/>
    <property type="project" value="UniProtKB-KW"/>
</dbReference>
<dbReference type="PANTHER" id="PTHR30349:SF64">
    <property type="entry name" value="PROPHAGE INTEGRASE INTD-RELATED"/>
    <property type="match status" value="1"/>
</dbReference>
<comment type="similarity">
    <text evidence="1">Belongs to the 'phage' integrase family.</text>
</comment>
<organism evidence="5">
    <name type="scientific">marine sediment metagenome</name>
    <dbReference type="NCBI Taxonomy" id="412755"/>
    <lineage>
        <taxon>unclassified sequences</taxon>
        <taxon>metagenomes</taxon>
        <taxon>ecological metagenomes</taxon>
    </lineage>
</organism>
<feature type="domain" description="Tyr recombinase" evidence="4">
    <location>
        <begin position="66"/>
        <end position="255"/>
    </location>
</feature>
<sequence>RYKVKMINQEMIEKWTVRLSAEQVFAPSTIGRTITLLRNIFRKGMEWGYLNRNPAEFAVKPKTYKQEAEFLEPHEIKKLISSVDKRYKTLIMFACLTGCRISEILGLRWADVEFNSSKVFIRQTLQGNKFYEPKTPASRRAIDVSPALIEELKTHQARLKVELSSNEFDLVFPNLGGRPQDSQNLRRRVLESALKRAGIRRVGFHALRHTYVSMLIAQGENVKTIQQLVGHSSAKVTWDTYSHLFDGATKKAVNKLSDNLFNNRSNLKRI</sequence>
<evidence type="ECO:0000256" key="2">
    <source>
        <dbReference type="ARBA" id="ARBA00023125"/>
    </source>
</evidence>
<accession>A0A0F9GH50</accession>
<proteinExistence type="inferred from homology"/>
<feature type="non-terminal residue" evidence="5">
    <location>
        <position position="1"/>
    </location>
</feature>
<dbReference type="Gene3D" id="1.10.443.10">
    <property type="entry name" value="Intergrase catalytic core"/>
    <property type="match status" value="1"/>
</dbReference>
<evidence type="ECO:0000256" key="1">
    <source>
        <dbReference type="ARBA" id="ARBA00008857"/>
    </source>
</evidence>
<dbReference type="SUPFAM" id="SSF56349">
    <property type="entry name" value="DNA breaking-rejoining enzymes"/>
    <property type="match status" value="1"/>
</dbReference>
<dbReference type="AlphaFoldDB" id="A0A0F9GH50"/>
<dbReference type="GO" id="GO:0015074">
    <property type="term" value="P:DNA integration"/>
    <property type="evidence" value="ECO:0007669"/>
    <property type="project" value="InterPro"/>
</dbReference>
<dbReference type="PROSITE" id="PS51898">
    <property type="entry name" value="TYR_RECOMBINASE"/>
    <property type="match status" value="1"/>
</dbReference>
<dbReference type="CDD" id="cd01189">
    <property type="entry name" value="INT_ICEBs1_C_like"/>
    <property type="match status" value="1"/>
</dbReference>